<keyword evidence="4" id="KW-0732">Signal</keyword>
<dbReference type="PANTHER" id="PTHR47966">
    <property type="entry name" value="BETA-SITE APP-CLEAVING ENZYME, ISOFORM A-RELATED"/>
    <property type="match status" value="1"/>
</dbReference>
<evidence type="ECO:0000259" key="5">
    <source>
        <dbReference type="PROSITE" id="PS51767"/>
    </source>
</evidence>
<dbReference type="GO" id="GO:0004190">
    <property type="term" value="F:aspartic-type endopeptidase activity"/>
    <property type="evidence" value="ECO:0007669"/>
    <property type="project" value="UniProtKB-KW"/>
</dbReference>
<dbReference type="Pfam" id="PF00026">
    <property type="entry name" value="Asp"/>
    <property type="match status" value="2"/>
</dbReference>
<comment type="similarity">
    <text evidence="1 3">Belongs to the peptidase A1 family.</text>
</comment>
<dbReference type="SUPFAM" id="SSF50630">
    <property type="entry name" value="Acid proteases"/>
    <property type="match status" value="1"/>
</dbReference>
<keyword evidence="3" id="KW-0645">Protease</keyword>
<keyword evidence="3" id="KW-0378">Hydrolase</keyword>
<protein>
    <submittedName>
        <fullName evidence="6">Cathepsin E</fullName>
    </submittedName>
</protein>
<gene>
    <name evidence="6" type="primary">Ctse</name>
    <name evidence="6" type="ORF">A0H81_01674</name>
</gene>
<evidence type="ECO:0000313" key="6">
    <source>
        <dbReference type="EMBL" id="OBZ78046.1"/>
    </source>
</evidence>
<evidence type="ECO:0000256" key="3">
    <source>
        <dbReference type="RuleBase" id="RU000454"/>
    </source>
</evidence>
<feature type="domain" description="Peptidase A1" evidence="5">
    <location>
        <begin position="62"/>
        <end position="486"/>
    </location>
</feature>
<dbReference type="OMA" id="WVPVRGY"/>
<evidence type="ECO:0000256" key="1">
    <source>
        <dbReference type="ARBA" id="ARBA00007447"/>
    </source>
</evidence>
<sequence>MLGSIFIFLSLWTICSFPLPNHGVGVGAGTHLPIRYTRTRKVEKRSGKSTAIGLGDVLDVTYNVVVQVGDTKTPVVLDTGSADLWIVSNACPQDCAAAGVPLYPQNALRPTGQDVRLMYGDSRTGTHASGPIGMDTVGIAGLAAADQCFAAIVDTNTTVLDTGSAGILGLGFAGISVIWRQLLSAQLNQSVAQTQKRSMALATDLATHDFSTRSVADLRRPQFPSFDFIYHAHRPLKRDTVSMPLASAAAAIDSFSTFGPLLTRLITRQELAIPMIVITLQRDTLMLGGDAGLLSLGALPPGVQFDQLTWVPVRAYSPDEGGLPPSPQAPDEVYPLVWEIALDDVFFDGVKLSRSTISTSNITLSALVDTGNSLIRGPQDVISHIISKLGGPAGSFDCAVPHNLSFLIGGSLFSVDPRDFAHPASSSLVGDTVRCIPALAATDPPGNGGFLYSWSLGDPFLKSALIAFYYGNITHPSRDPPRVGLLSTVPSNAGDELEEAVQAAVAAGGIFPSTSDVAPLSAYVATATGCSDVPQATHPGDDDLKSSNAASACGDSGVPIPLIILIRALDEGMNYRDSF</sequence>
<keyword evidence="7" id="KW-1185">Reference proteome</keyword>
<dbReference type="InterPro" id="IPR021109">
    <property type="entry name" value="Peptidase_aspartic_dom_sf"/>
</dbReference>
<dbReference type="CDD" id="cd05471">
    <property type="entry name" value="pepsin_like"/>
    <property type="match status" value="1"/>
</dbReference>
<dbReference type="PROSITE" id="PS00141">
    <property type="entry name" value="ASP_PROTEASE"/>
    <property type="match status" value="1"/>
</dbReference>
<proteinExistence type="inferred from homology"/>
<dbReference type="PROSITE" id="PS51767">
    <property type="entry name" value="PEPTIDASE_A1"/>
    <property type="match status" value="1"/>
</dbReference>
<dbReference type="Gene3D" id="2.40.70.10">
    <property type="entry name" value="Acid Proteases"/>
    <property type="match status" value="2"/>
</dbReference>
<reference evidence="6 7" key="1">
    <citation type="submission" date="2016-03" db="EMBL/GenBank/DDBJ databases">
        <title>Whole genome sequencing of Grifola frondosa 9006-11.</title>
        <authorList>
            <person name="Min B."/>
            <person name="Park H."/>
            <person name="Kim J.-G."/>
            <person name="Cho H."/>
            <person name="Oh Y.-L."/>
            <person name="Kong W.-S."/>
            <person name="Choi I.-G."/>
        </authorList>
    </citation>
    <scope>NUCLEOTIDE SEQUENCE [LARGE SCALE GENOMIC DNA]</scope>
    <source>
        <strain evidence="6 7">9006-11</strain>
    </source>
</reference>
<dbReference type="InterPro" id="IPR034164">
    <property type="entry name" value="Pepsin-like_dom"/>
</dbReference>
<feature type="signal peptide" evidence="4">
    <location>
        <begin position="1"/>
        <end position="16"/>
    </location>
</feature>
<dbReference type="InterPro" id="IPR033121">
    <property type="entry name" value="PEPTIDASE_A1"/>
</dbReference>
<dbReference type="PRINTS" id="PR00792">
    <property type="entry name" value="PEPSIN"/>
</dbReference>
<accession>A0A1C7MNQ6</accession>
<evidence type="ECO:0000256" key="2">
    <source>
        <dbReference type="ARBA" id="ARBA00022750"/>
    </source>
</evidence>
<evidence type="ECO:0000256" key="4">
    <source>
        <dbReference type="SAM" id="SignalP"/>
    </source>
</evidence>
<dbReference type="EMBL" id="LUGG01000002">
    <property type="protein sequence ID" value="OBZ78046.1"/>
    <property type="molecule type" value="Genomic_DNA"/>
</dbReference>
<dbReference type="AlphaFoldDB" id="A0A1C7MNQ6"/>
<dbReference type="STRING" id="5627.A0A1C7MNQ6"/>
<comment type="caution">
    <text evidence="6">The sequence shown here is derived from an EMBL/GenBank/DDBJ whole genome shotgun (WGS) entry which is preliminary data.</text>
</comment>
<name>A0A1C7MNQ6_GRIFR</name>
<dbReference type="OrthoDB" id="3089at2759"/>
<feature type="chain" id="PRO_5008889239" evidence="4">
    <location>
        <begin position="17"/>
        <end position="579"/>
    </location>
</feature>
<evidence type="ECO:0000313" key="7">
    <source>
        <dbReference type="Proteomes" id="UP000092993"/>
    </source>
</evidence>
<keyword evidence="2 3" id="KW-0064">Aspartyl protease</keyword>
<dbReference type="InterPro" id="IPR001461">
    <property type="entry name" value="Aspartic_peptidase_A1"/>
</dbReference>
<dbReference type="GO" id="GO:0006508">
    <property type="term" value="P:proteolysis"/>
    <property type="evidence" value="ECO:0007669"/>
    <property type="project" value="UniProtKB-KW"/>
</dbReference>
<dbReference type="InterPro" id="IPR001969">
    <property type="entry name" value="Aspartic_peptidase_AS"/>
</dbReference>
<dbReference type="Proteomes" id="UP000092993">
    <property type="component" value="Unassembled WGS sequence"/>
</dbReference>
<dbReference type="PANTHER" id="PTHR47966:SF51">
    <property type="entry name" value="BETA-SITE APP-CLEAVING ENZYME, ISOFORM A-RELATED"/>
    <property type="match status" value="1"/>
</dbReference>
<organism evidence="6 7">
    <name type="scientific">Grifola frondosa</name>
    <name type="common">Maitake</name>
    <name type="synonym">Polyporus frondosus</name>
    <dbReference type="NCBI Taxonomy" id="5627"/>
    <lineage>
        <taxon>Eukaryota</taxon>
        <taxon>Fungi</taxon>
        <taxon>Dikarya</taxon>
        <taxon>Basidiomycota</taxon>
        <taxon>Agaricomycotina</taxon>
        <taxon>Agaricomycetes</taxon>
        <taxon>Polyporales</taxon>
        <taxon>Grifolaceae</taxon>
        <taxon>Grifola</taxon>
    </lineage>
</organism>